<proteinExistence type="predicted"/>
<comment type="caution">
    <text evidence="1">The sequence shown here is derived from an EMBL/GenBank/DDBJ whole genome shotgun (WGS) entry which is preliminary data.</text>
</comment>
<name>A0AAD6FBH3_9TELE</name>
<feature type="non-terminal residue" evidence="1">
    <location>
        <position position="1"/>
    </location>
</feature>
<organism evidence="1 2">
    <name type="scientific">Pogonophryne albipinna</name>
    <dbReference type="NCBI Taxonomy" id="1090488"/>
    <lineage>
        <taxon>Eukaryota</taxon>
        <taxon>Metazoa</taxon>
        <taxon>Chordata</taxon>
        <taxon>Craniata</taxon>
        <taxon>Vertebrata</taxon>
        <taxon>Euteleostomi</taxon>
        <taxon>Actinopterygii</taxon>
        <taxon>Neopterygii</taxon>
        <taxon>Teleostei</taxon>
        <taxon>Neoteleostei</taxon>
        <taxon>Acanthomorphata</taxon>
        <taxon>Eupercaria</taxon>
        <taxon>Perciformes</taxon>
        <taxon>Notothenioidei</taxon>
        <taxon>Pogonophryne</taxon>
    </lineage>
</organism>
<reference evidence="1" key="1">
    <citation type="submission" date="2022-11" db="EMBL/GenBank/DDBJ databases">
        <title>Chromosome-level genome of Pogonophryne albipinna.</title>
        <authorList>
            <person name="Jo E."/>
        </authorList>
    </citation>
    <scope>NUCLEOTIDE SEQUENCE</scope>
    <source>
        <strain evidence="1">SGF0006</strain>
        <tissue evidence="1">Muscle</tissue>
    </source>
</reference>
<dbReference type="Proteomes" id="UP001219934">
    <property type="component" value="Unassembled WGS sequence"/>
</dbReference>
<dbReference type="AlphaFoldDB" id="A0AAD6FBH3"/>
<dbReference type="EMBL" id="JAPTMU010000018">
    <property type="protein sequence ID" value="KAJ4927807.1"/>
    <property type="molecule type" value="Genomic_DNA"/>
</dbReference>
<accession>A0AAD6FBH3</accession>
<protein>
    <submittedName>
        <fullName evidence="1">Uncharacterized protein</fullName>
    </submittedName>
</protein>
<sequence length="50" mass="5706">ISEEFHRITSKDLLGTFGAAFDKHVPCLLKLYRARKGALGQKTSWKNLMK</sequence>
<keyword evidence="2" id="KW-1185">Reference proteome</keyword>
<feature type="non-terminal residue" evidence="1">
    <location>
        <position position="50"/>
    </location>
</feature>
<evidence type="ECO:0000313" key="1">
    <source>
        <dbReference type="EMBL" id="KAJ4927807.1"/>
    </source>
</evidence>
<evidence type="ECO:0000313" key="2">
    <source>
        <dbReference type="Proteomes" id="UP001219934"/>
    </source>
</evidence>
<gene>
    <name evidence="1" type="ORF">JOQ06_015609</name>
</gene>